<feature type="compositionally biased region" description="Polar residues" evidence="4">
    <location>
        <begin position="194"/>
        <end position="203"/>
    </location>
</feature>
<feature type="region of interest" description="Disordered" evidence="4">
    <location>
        <begin position="172"/>
        <end position="206"/>
    </location>
</feature>
<feature type="repeat" description="ANK" evidence="3">
    <location>
        <begin position="231"/>
        <end position="263"/>
    </location>
</feature>
<feature type="repeat" description="ANK" evidence="3">
    <location>
        <begin position="264"/>
        <end position="296"/>
    </location>
</feature>
<evidence type="ECO:0008006" key="7">
    <source>
        <dbReference type="Google" id="ProtNLM"/>
    </source>
</evidence>
<dbReference type="SMART" id="SM00248">
    <property type="entry name" value="ANK"/>
    <property type="match status" value="3"/>
</dbReference>
<feature type="region of interest" description="Disordered" evidence="4">
    <location>
        <begin position="387"/>
        <end position="414"/>
    </location>
</feature>
<dbReference type="EMBL" id="BRXW01000665">
    <property type="protein sequence ID" value="GMH73116.1"/>
    <property type="molecule type" value="Genomic_DNA"/>
</dbReference>
<comment type="caution">
    <text evidence="5">The sequence shown here is derived from an EMBL/GenBank/DDBJ whole genome shotgun (WGS) entry which is preliminary data.</text>
</comment>
<name>A0A9W7AHU4_9STRA</name>
<dbReference type="OrthoDB" id="20872at2759"/>
<dbReference type="Proteomes" id="UP001165122">
    <property type="component" value="Unassembled WGS sequence"/>
</dbReference>
<sequence>MHSPDKERESLLSRSKPVKPPRWTNLLERNRYEEELRLYNETLSMSTSESAQRHVETETINSSHHKLTQLCGLLVNHSHYPVRSSEISALLTQHPPVIKNVDLYKTIKKRTALHHAVRTRVGGDAVDIVEVLISSGADIHLKDSTGRTPLIMCAERSREDWNLEKGEKWTVSEDDNRTRGGKGGGSKKEENSTLNKTNNSNPDNSKEHIGALVAQCLLTSDKSSINQVDGNKYGALHYAVKKNDTVFLEALIKFGPDLDLKDGAGRTAVIIAAGENYNDCLEMLLKAGASVDARFPNKPRDSLLNFYSKRGLARQVTMCIQYEAKDVVNDDGETALTMAIGGERLCKIEKKKEGRKNGFELAVEALKSAGFKTSSEMAVERDLAGIRVGEREGGGEEEEEKEGGGERWRGVAEDSPKKRGFLCFGGKKKKVEKKAVEETKEEEKEESTIEEKKEEETKED</sequence>
<feature type="repeat" description="ANK" evidence="3">
    <location>
        <begin position="108"/>
        <end position="144"/>
    </location>
</feature>
<dbReference type="PROSITE" id="PS50297">
    <property type="entry name" value="ANK_REP_REGION"/>
    <property type="match status" value="3"/>
</dbReference>
<dbReference type="InterPro" id="IPR002110">
    <property type="entry name" value="Ankyrin_rpt"/>
</dbReference>
<dbReference type="InterPro" id="IPR036770">
    <property type="entry name" value="Ankyrin_rpt-contain_sf"/>
</dbReference>
<dbReference type="PROSITE" id="PS50088">
    <property type="entry name" value="ANK_REPEAT"/>
    <property type="match status" value="3"/>
</dbReference>
<organism evidence="5 6">
    <name type="scientific">Triparma laevis f. longispina</name>
    <dbReference type="NCBI Taxonomy" id="1714387"/>
    <lineage>
        <taxon>Eukaryota</taxon>
        <taxon>Sar</taxon>
        <taxon>Stramenopiles</taxon>
        <taxon>Ochrophyta</taxon>
        <taxon>Bolidophyceae</taxon>
        <taxon>Parmales</taxon>
        <taxon>Triparmaceae</taxon>
        <taxon>Triparma</taxon>
    </lineage>
</organism>
<keyword evidence="1" id="KW-0677">Repeat</keyword>
<evidence type="ECO:0000256" key="1">
    <source>
        <dbReference type="ARBA" id="ARBA00022737"/>
    </source>
</evidence>
<dbReference type="SUPFAM" id="SSF48403">
    <property type="entry name" value="Ankyrin repeat"/>
    <property type="match status" value="1"/>
</dbReference>
<protein>
    <recommendedName>
        <fullName evidence="7">Ankyrin</fullName>
    </recommendedName>
</protein>
<keyword evidence="6" id="KW-1185">Reference proteome</keyword>
<dbReference type="PANTHER" id="PTHR24189">
    <property type="entry name" value="MYOTROPHIN"/>
    <property type="match status" value="1"/>
</dbReference>
<reference evidence="6" key="1">
    <citation type="journal article" date="2023" name="Commun. Biol.">
        <title>Genome analysis of Parmales, the sister group of diatoms, reveals the evolutionary specialization of diatoms from phago-mixotrophs to photoautotrophs.</title>
        <authorList>
            <person name="Ban H."/>
            <person name="Sato S."/>
            <person name="Yoshikawa S."/>
            <person name="Yamada K."/>
            <person name="Nakamura Y."/>
            <person name="Ichinomiya M."/>
            <person name="Sato N."/>
            <person name="Blanc-Mathieu R."/>
            <person name="Endo H."/>
            <person name="Kuwata A."/>
            <person name="Ogata H."/>
        </authorList>
    </citation>
    <scope>NUCLEOTIDE SEQUENCE [LARGE SCALE GENOMIC DNA]</scope>
    <source>
        <strain evidence="6">NIES 3700</strain>
    </source>
</reference>
<accession>A0A9W7AHU4</accession>
<evidence type="ECO:0000256" key="3">
    <source>
        <dbReference type="PROSITE-ProRule" id="PRU00023"/>
    </source>
</evidence>
<dbReference type="AlphaFoldDB" id="A0A9W7AHU4"/>
<proteinExistence type="predicted"/>
<feature type="compositionally biased region" description="Basic and acidic residues" evidence="4">
    <location>
        <begin position="402"/>
        <end position="414"/>
    </location>
</feature>
<evidence type="ECO:0000313" key="5">
    <source>
        <dbReference type="EMBL" id="GMH73116.1"/>
    </source>
</evidence>
<evidence type="ECO:0000256" key="2">
    <source>
        <dbReference type="ARBA" id="ARBA00023043"/>
    </source>
</evidence>
<keyword evidence="2 3" id="KW-0040">ANK repeat</keyword>
<feature type="region of interest" description="Disordered" evidence="4">
    <location>
        <begin position="1"/>
        <end position="22"/>
    </location>
</feature>
<feature type="region of interest" description="Disordered" evidence="4">
    <location>
        <begin position="429"/>
        <end position="460"/>
    </location>
</feature>
<gene>
    <name evidence="5" type="ORF">TrLO_g12058</name>
</gene>
<evidence type="ECO:0000313" key="6">
    <source>
        <dbReference type="Proteomes" id="UP001165122"/>
    </source>
</evidence>
<dbReference type="Pfam" id="PF00023">
    <property type="entry name" value="Ank"/>
    <property type="match status" value="1"/>
</dbReference>
<dbReference type="Pfam" id="PF12796">
    <property type="entry name" value="Ank_2"/>
    <property type="match status" value="1"/>
</dbReference>
<evidence type="ECO:0000256" key="4">
    <source>
        <dbReference type="SAM" id="MobiDB-lite"/>
    </source>
</evidence>
<dbReference type="Gene3D" id="1.25.40.20">
    <property type="entry name" value="Ankyrin repeat-containing domain"/>
    <property type="match status" value="2"/>
</dbReference>
<feature type="compositionally biased region" description="Basic and acidic residues" evidence="4">
    <location>
        <begin position="1"/>
        <end position="11"/>
    </location>
</feature>
<dbReference type="InterPro" id="IPR050745">
    <property type="entry name" value="Multifunctional_regulatory"/>
</dbReference>
<feature type="compositionally biased region" description="Basic and acidic residues" evidence="4">
    <location>
        <begin position="433"/>
        <end position="460"/>
    </location>
</feature>